<evidence type="ECO:0000313" key="1">
    <source>
        <dbReference type="EMBL" id="RGY63711.1"/>
    </source>
</evidence>
<gene>
    <name evidence="1" type="ORF">DXA27_22775</name>
</gene>
<dbReference type="AlphaFoldDB" id="A0A413JRL0"/>
<organism evidence="1 2">
    <name type="scientific">Bacteroides fragilis</name>
    <dbReference type="NCBI Taxonomy" id="817"/>
    <lineage>
        <taxon>Bacteria</taxon>
        <taxon>Pseudomonadati</taxon>
        <taxon>Bacteroidota</taxon>
        <taxon>Bacteroidia</taxon>
        <taxon>Bacteroidales</taxon>
        <taxon>Bacteroidaceae</taxon>
        <taxon>Bacteroides</taxon>
    </lineage>
</organism>
<evidence type="ECO:0000313" key="2">
    <source>
        <dbReference type="Proteomes" id="UP000284614"/>
    </source>
</evidence>
<accession>A0A413JRL0</accession>
<name>A0A413JRL0_BACFG</name>
<proteinExistence type="predicted"/>
<protein>
    <submittedName>
        <fullName evidence="1">Uncharacterized protein</fullName>
    </submittedName>
</protein>
<reference evidence="1 2" key="1">
    <citation type="submission" date="2018-08" db="EMBL/GenBank/DDBJ databases">
        <title>A genome reference for cultivated species of the human gut microbiota.</title>
        <authorList>
            <person name="Zou Y."/>
            <person name="Xue W."/>
            <person name="Luo G."/>
        </authorList>
    </citation>
    <scope>NUCLEOTIDE SEQUENCE [LARGE SCALE GENOMIC DNA]</scope>
    <source>
        <strain evidence="1 2">OF01-1</strain>
    </source>
</reference>
<comment type="caution">
    <text evidence="1">The sequence shown here is derived from an EMBL/GenBank/DDBJ whole genome shotgun (WGS) entry which is preliminary data.</text>
</comment>
<dbReference type="EMBL" id="QSDG01000039">
    <property type="protein sequence ID" value="RGY63711.1"/>
    <property type="molecule type" value="Genomic_DNA"/>
</dbReference>
<dbReference type="Proteomes" id="UP000284614">
    <property type="component" value="Unassembled WGS sequence"/>
</dbReference>
<sequence>MRTFSENAYSFRVKCLLLFTQMLPSFPEKPGSSAEKLGYPLPPTSICPSFSSGASDTKKASVSQKKRLVSFCSTILRMADTCDTCDQIFRNIFRLYIVHRIRNTIR</sequence>